<name>A0A4Y2Q2M4_ARAVE</name>
<evidence type="ECO:0000313" key="1">
    <source>
        <dbReference type="EMBL" id="GBN57731.1"/>
    </source>
</evidence>
<keyword evidence="2" id="KW-1185">Reference proteome</keyword>
<dbReference type="AlphaFoldDB" id="A0A4Y2Q2M4"/>
<reference evidence="1 2" key="1">
    <citation type="journal article" date="2019" name="Sci. Rep.">
        <title>Orb-weaving spider Araneus ventricosus genome elucidates the spidroin gene catalogue.</title>
        <authorList>
            <person name="Kono N."/>
            <person name="Nakamura H."/>
            <person name="Ohtoshi R."/>
            <person name="Moran D.A.P."/>
            <person name="Shinohara A."/>
            <person name="Yoshida Y."/>
            <person name="Fujiwara M."/>
            <person name="Mori M."/>
            <person name="Tomita M."/>
            <person name="Arakawa K."/>
        </authorList>
    </citation>
    <scope>NUCLEOTIDE SEQUENCE [LARGE SCALE GENOMIC DNA]</scope>
</reference>
<sequence>MRFPSRLIIGRGQNVTASLVGFNLCGLQQPIPPVLQSPSGFCVSRGRFTTSFMTSYALLFRCLGDFLCGLSLGNRDVEISQCAKLIQVFSAPKNVSSEGTHARDQVVISKY</sequence>
<comment type="caution">
    <text evidence="1">The sequence shown here is derived from an EMBL/GenBank/DDBJ whole genome shotgun (WGS) entry which is preliminary data.</text>
</comment>
<dbReference type="EMBL" id="BGPR01012798">
    <property type="protein sequence ID" value="GBN57731.1"/>
    <property type="molecule type" value="Genomic_DNA"/>
</dbReference>
<evidence type="ECO:0000313" key="2">
    <source>
        <dbReference type="Proteomes" id="UP000499080"/>
    </source>
</evidence>
<dbReference type="Proteomes" id="UP000499080">
    <property type="component" value="Unassembled WGS sequence"/>
</dbReference>
<proteinExistence type="predicted"/>
<protein>
    <submittedName>
        <fullName evidence="1">Uncharacterized protein</fullName>
    </submittedName>
</protein>
<accession>A0A4Y2Q2M4</accession>
<organism evidence="1 2">
    <name type="scientific">Araneus ventricosus</name>
    <name type="common">Orbweaver spider</name>
    <name type="synonym">Epeira ventricosa</name>
    <dbReference type="NCBI Taxonomy" id="182803"/>
    <lineage>
        <taxon>Eukaryota</taxon>
        <taxon>Metazoa</taxon>
        <taxon>Ecdysozoa</taxon>
        <taxon>Arthropoda</taxon>
        <taxon>Chelicerata</taxon>
        <taxon>Arachnida</taxon>
        <taxon>Araneae</taxon>
        <taxon>Araneomorphae</taxon>
        <taxon>Entelegynae</taxon>
        <taxon>Araneoidea</taxon>
        <taxon>Araneidae</taxon>
        <taxon>Araneus</taxon>
    </lineage>
</organism>
<gene>
    <name evidence="1" type="ORF">AVEN_58153_1</name>
</gene>